<dbReference type="EMBL" id="JARYMX010000006">
    <property type="protein sequence ID" value="KAJ9544047.1"/>
    <property type="molecule type" value="Genomic_DNA"/>
</dbReference>
<reference evidence="3" key="1">
    <citation type="submission" date="2023-03" db="EMBL/GenBank/DDBJ databases">
        <title>Chromosome-scale reference genome and RAD-based genetic map of yellow starthistle (Centaurea solstitialis) reveal putative structural variation and QTLs associated with invader traits.</title>
        <authorList>
            <person name="Reatini B."/>
            <person name="Cang F.A."/>
            <person name="Jiang Q."/>
            <person name="Mckibben M.T.W."/>
            <person name="Barker M.S."/>
            <person name="Rieseberg L.H."/>
            <person name="Dlugosch K.M."/>
        </authorList>
    </citation>
    <scope>NUCLEOTIDE SEQUENCE</scope>
    <source>
        <strain evidence="3">CAN-66</strain>
        <tissue evidence="3">Leaf</tissue>
    </source>
</reference>
<name>A0AA38T3B9_9ASTR</name>
<dbReference type="PANTHER" id="PTHR31635">
    <property type="entry name" value="REVERSE TRANSCRIPTASE DOMAIN-CONTAINING PROTEIN-RELATED"/>
    <property type="match status" value="1"/>
</dbReference>
<comment type="caution">
    <text evidence="3">The sequence shown here is derived from an EMBL/GenBank/DDBJ whole genome shotgun (WGS) entry which is preliminary data.</text>
</comment>
<organism evidence="3 4">
    <name type="scientific">Centaurea solstitialis</name>
    <name type="common">yellow star-thistle</name>
    <dbReference type="NCBI Taxonomy" id="347529"/>
    <lineage>
        <taxon>Eukaryota</taxon>
        <taxon>Viridiplantae</taxon>
        <taxon>Streptophyta</taxon>
        <taxon>Embryophyta</taxon>
        <taxon>Tracheophyta</taxon>
        <taxon>Spermatophyta</taxon>
        <taxon>Magnoliopsida</taxon>
        <taxon>eudicotyledons</taxon>
        <taxon>Gunneridae</taxon>
        <taxon>Pentapetalae</taxon>
        <taxon>asterids</taxon>
        <taxon>campanulids</taxon>
        <taxon>Asterales</taxon>
        <taxon>Asteraceae</taxon>
        <taxon>Carduoideae</taxon>
        <taxon>Cardueae</taxon>
        <taxon>Centaureinae</taxon>
        <taxon>Centaurea</taxon>
    </lineage>
</organism>
<proteinExistence type="predicted"/>
<dbReference type="AlphaFoldDB" id="A0AA38T3B9"/>
<evidence type="ECO:0000259" key="2">
    <source>
        <dbReference type="Pfam" id="PF00078"/>
    </source>
</evidence>
<evidence type="ECO:0000256" key="1">
    <source>
        <dbReference type="SAM" id="MobiDB-lite"/>
    </source>
</evidence>
<dbReference type="Proteomes" id="UP001172457">
    <property type="component" value="Chromosome 6"/>
</dbReference>
<evidence type="ECO:0000313" key="3">
    <source>
        <dbReference type="EMBL" id="KAJ9544047.1"/>
    </source>
</evidence>
<keyword evidence="4" id="KW-1185">Reference proteome</keyword>
<accession>A0AA38T3B9</accession>
<sequence>MMKTIAVTGEEKITVAGEGKRSPLPKKEKRSPSVSDDGAKLNKPDRFLISSDFEGAWKNLGAKVLDRKWSDHASISLYDFRKDFGQIPFKFYGAWLEDKSLEDVVKKAWGQDVKSTRPDCRFKDKLNNVKHALKLWRKESGGMSTKTWSWPRRRYLVGKEKSEVHALKVEDRVLWKEARKKWLDLEEKSVAIARQKAKIKWIKDGDENSKFFHIASIGYAWLRKISREEGEAIEQSFTEEEVSEAIKGCDNNKSPGLDSFTMGFLKKFWYLIKADLILAFEWYWKNEQISKRWIEACLSSSMVLVPVNGFPTMEFPMERGLRQGDPLSPFFFLIVAEGLHIMTEKAETKGLIKGVKVGKEEVRISHLQYADNVILFREQETENIKNLVKVLGYFYVVSWLKINLRKSKLYGVGVTLEEVQNWAKSLGCEGVVLKREGEDRVVRKLDPSGDFLVGALRGLIEEVGERRGSNGPKISWLKPVPKKICIFIWRLMLGRLSIRVELDRRGVDLDSVLCPSAAPWRNRFNTLSLNAQ</sequence>
<dbReference type="InterPro" id="IPR000477">
    <property type="entry name" value="RT_dom"/>
</dbReference>
<feature type="region of interest" description="Disordered" evidence="1">
    <location>
        <begin position="15"/>
        <end position="39"/>
    </location>
</feature>
<feature type="non-terminal residue" evidence="3">
    <location>
        <position position="1"/>
    </location>
</feature>
<dbReference type="PANTHER" id="PTHR31635:SF196">
    <property type="entry name" value="REVERSE TRANSCRIPTASE DOMAIN-CONTAINING PROTEIN-RELATED"/>
    <property type="match status" value="1"/>
</dbReference>
<dbReference type="Pfam" id="PF00078">
    <property type="entry name" value="RVT_1"/>
    <property type="match status" value="1"/>
</dbReference>
<gene>
    <name evidence="3" type="ORF">OSB04_023754</name>
</gene>
<feature type="domain" description="Reverse transcriptase" evidence="2">
    <location>
        <begin position="278"/>
        <end position="410"/>
    </location>
</feature>
<evidence type="ECO:0000313" key="4">
    <source>
        <dbReference type="Proteomes" id="UP001172457"/>
    </source>
</evidence>
<protein>
    <recommendedName>
        <fullName evidence="2">Reverse transcriptase domain-containing protein</fullName>
    </recommendedName>
</protein>